<gene>
    <name evidence="1" type="ORF">MPH_05143</name>
</gene>
<name>K2S573_MACPH</name>
<dbReference type="EMBL" id="AHHD01000229">
    <property type="protein sequence ID" value="EKG17694.1"/>
    <property type="molecule type" value="Genomic_DNA"/>
</dbReference>
<dbReference type="OrthoDB" id="10249419at2759"/>
<proteinExistence type="predicted"/>
<dbReference type="HOGENOM" id="CLU_2278000_0_0_1"/>
<accession>K2S573</accession>
<dbReference type="InParanoid" id="K2S573"/>
<sequence length="102" mass="11127">MSLNHVGIAAPPAKYDAVVVFYPSALGLLNYTAILSLPEYIEKGSAETKVADFWTGKKDTAVARQESQTTCPAKGEYPVHFGYSHHLGSFFFLCSYLHGAIL</sequence>
<evidence type="ECO:0000313" key="1">
    <source>
        <dbReference type="EMBL" id="EKG17694.1"/>
    </source>
</evidence>
<dbReference type="Proteomes" id="UP000007129">
    <property type="component" value="Unassembled WGS sequence"/>
</dbReference>
<evidence type="ECO:0000313" key="2">
    <source>
        <dbReference type="Proteomes" id="UP000007129"/>
    </source>
</evidence>
<reference evidence="1 2" key="1">
    <citation type="journal article" date="2012" name="BMC Genomics">
        <title>Tools to kill: Genome of one of the most destructive plant pathogenic fungi Macrophomina phaseolina.</title>
        <authorList>
            <person name="Islam M.S."/>
            <person name="Haque M.S."/>
            <person name="Islam M.M."/>
            <person name="Emdad E.M."/>
            <person name="Halim A."/>
            <person name="Hossen Q.M.M."/>
            <person name="Hossain M.Z."/>
            <person name="Ahmed B."/>
            <person name="Rahim S."/>
            <person name="Rahman M.S."/>
            <person name="Alam M.M."/>
            <person name="Hou S."/>
            <person name="Wan X."/>
            <person name="Saito J.A."/>
            <person name="Alam M."/>
        </authorList>
    </citation>
    <scope>NUCLEOTIDE SEQUENCE [LARGE SCALE GENOMIC DNA]</scope>
    <source>
        <strain evidence="1 2">MS6</strain>
    </source>
</reference>
<dbReference type="AlphaFoldDB" id="K2S573"/>
<comment type="caution">
    <text evidence="1">The sequence shown here is derived from an EMBL/GenBank/DDBJ whole genome shotgun (WGS) entry which is preliminary data.</text>
</comment>
<protein>
    <submittedName>
        <fullName evidence="1">Uncharacterized protein</fullName>
    </submittedName>
</protein>
<organism evidence="1 2">
    <name type="scientific">Macrophomina phaseolina (strain MS6)</name>
    <name type="common">Charcoal rot fungus</name>
    <dbReference type="NCBI Taxonomy" id="1126212"/>
    <lineage>
        <taxon>Eukaryota</taxon>
        <taxon>Fungi</taxon>
        <taxon>Dikarya</taxon>
        <taxon>Ascomycota</taxon>
        <taxon>Pezizomycotina</taxon>
        <taxon>Dothideomycetes</taxon>
        <taxon>Dothideomycetes incertae sedis</taxon>
        <taxon>Botryosphaeriales</taxon>
        <taxon>Botryosphaeriaceae</taxon>
        <taxon>Macrophomina</taxon>
    </lineage>
</organism>
<dbReference type="VEuPathDB" id="FungiDB:MPH_05143"/>